<evidence type="ECO:0000313" key="2">
    <source>
        <dbReference type="EMBL" id="CAG8539986.1"/>
    </source>
</evidence>
<protein>
    <submittedName>
        <fullName evidence="2">2529_t:CDS:1</fullName>
    </submittedName>
</protein>
<comment type="caution">
    <text evidence="2">The sequence shown here is derived from an EMBL/GenBank/DDBJ whole genome shotgun (WGS) entry which is preliminary data.</text>
</comment>
<name>A0A9N9FJ60_9GLOM</name>
<evidence type="ECO:0000313" key="3">
    <source>
        <dbReference type="Proteomes" id="UP000789508"/>
    </source>
</evidence>
<sequence>MDLISNINEQQEHPLGPNHDSIKAASQPILDLYRRLNSSSQKDENQAVILKALRYFLGDEANSVSNAQ</sequence>
<dbReference type="EMBL" id="CAJVPS010001487">
    <property type="protein sequence ID" value="CAG8539986.1"/>
    <property type="molecule type" value="Genomic_DNA"/>
</dbReference>
<reference evidence="2" key="1">
    <citation type="submission" date="2021-06" db="EMBL/GenBank/DDBJ databases">
        <authorList>
            <person name="Kallberg Y."/>
            <person name="Tangrot J."/>
            <person name="Rosling A."/>
        </authorList>
    </citation>
    <scope>NUCLEOTIDE SEQUENCE</scope>
    <source>
        <strain evidence="2">FL130A</strain>
    </source>
</reference>
<organism evidence="2 3">
    <name type="scientific">Ambispora leptoticha</name>
    <dbReference type="NCBI Taxonomy" id="144679"/>
    <lineage>
        <taxon>Eukaryota</taxon>
        <taxon>Fungi</taxon>
        <taxon>Fungi incertae sedis</taxon>
        <taxon>Mucoromycota</taxon>
        <taxon>Glomeromycotina</taxon>
        <taxon>Glomeromycetes</taxon>
        <taxon>Archaeosporales</taxon>
        <taxon>Ambisporaceae</taxon>
        <taxon>Ambispora</taxon>
    </lineage>
</organism>
<proteinExistence type="predicted"/>
<accession>A0A9N9FJ60</accession>
<gene>
    <name evidence="2" type="ORF">ALEPTO_LOCUS5361</name>
</gene>
<keyword evidence="3" id="KW-1185">Reference proteome</keyword>
<dbReference type="AlphaFoldDB" id="A0A9N9FJ60"/>
<dbReference type="Proteomes" id="UP000789508">
    <property type="component" value="Unassembled WGS sequence"/>
</dbReference>
<dbReference type="OrthoDB" id="10475574at2759"/>
<feature type="region of interest" description="Disordered" evidence="1">
    <location>
        <begin position="1"/>
        <end position="20"/>
    </location>
</feature>
<evidence type="ECO:0000256" key="1">
    <source>
        <dbReference type="SAM" id="MobiDB-lite"/>
    </source>
</evidence>